<name>A0A4P6Q8F3_9ACTN</name>
<evidence type="ECO:0000313" key="3">
    <source>
        <dbReference type="Proteomes" id="UP000292235"/>
    </source>
</evidence>
<keyword evidence="3" id="KW-1185">Reference proteome</keyword>
<protein>
    <recommendedName>
        <fullName evidence="4">Prevent-host-death family protein</fullName>
    </recommendedName>
</protein>
<evidence type="ECO:0008006" key="4">
    <source>
        <dbReference type="Google" id="ProtNLM"/>
    </source>
</evidence>
<dbReference type="Proteomes" id="UP000292235">
    <property type="component" value="Chromosome"/>
</dbReference>
<proteinExistence type="predicted"/>
<dbReference type="Pfam" id="PF19760">
    <property type="entry name" value="DUF6247"/>
    <property type="match status" value="1"/>
</dbReference>
<accession>A0A4P6Q8F3</accession>
<organism evidence="2 3">
    <name type="scientific">Streptomonospora litoralis</name>
    <dbReference type="NCBI Taxonomy" id="2498135"/>
    <lineage>
        <taxon>Bacteria</taxon>
        <taxon>Bacillati</taxon>
        <taxon>Actinomycetota</taxon>
        <taxon>Actinomycetes</taxon>
        <taxon>Streptosporangiales</taxon>
        <taxon>Nocardiopsidaceae</taxon>
        <taxon>Streptomonospora</taxon>
    </lineage>
</organism>
<feature type="region of interest" description="Disordered" evidence="1">
    <location>
        <begin position="136"/>
        <end position="158"/>
    </location>
</feature>
<dbReference type="AlphaFoldDB" id="A0A4P6Q8F3"/>
<dbReference type="OrthoDB" id="3378334at2"/>
<dbReference type="InterPro" id="IPR046214">
    <property type="entry name" value="DUF6247"/>
</dbReference>
<gene>
    <name evidence="2" type="ORF">EKD16_17950</name>
</gene>
<evidence type="ECO:0000256" key="1">
    <source>
        <dbReference type="SAM" id="MobiDB-lite"/>
    </source>
</evidence>
<sequence length="158" mass="17600">MSTQISDEVAFSDLLRRQREVAYKAARGKGVLLRRRDAEDLFLTSAARMETAEEGFSVVTKIFASLMKEDDGARTLLLAMPEVFPWVRYLSAEEVREFLVEITQTVRACDELGNLTPVATVVKAWRSTAEAYADPELRDALTERDVDDAGPVSPDGDL</sequence>
<dbReference type="RefSeq" id="WP_131099375.1">
    <property type="nucleotide sequence ID" value="NZ_CP036455.1"/>
</dbReference>
<evidence type="ECO:0000313" key="2">
    <source>
        <dbReference type="EMBL" id="QBI55354.1"/>
    </source>
</evidence>
<dbReference type="KEGG" id="strr:EKD16_17950"/>
<dbReference type="EMBL" id="CP036455">
    <property type="protein sequence ID" value="QBI55354.1"/>
    <property type="molecule type" value="Genomic_DNA"/>
</dbReference>
<reference evidence="2 3" key="1">
    <citation type="submission" date="2019-02" db="EMBL/GenBank/DDBJ databases">
        <authorList>
            <person name="Khodamoradi S."/>
            <person name="Hahnke R.L."/>
            <person name="Kaempfer P."/>
            <person name="Schumann P."/>
            <person name="Rohde M."/>
            <person name="Steinert M."/>
            <person name="Luzhetskyy A."/>
            <person name="Wink J."/>
            <person name="Ruckert C."/>
        </authorList>
    </citation>
    <scope>NUCLEOTIDE SEQUENCE [LARGE SCALE GENOMIC DNA]</scope>
    <source>
        <strain evidence="2 3">M2</strain>
    </source>
</reference>